<feature type="transmembrane region" description="Helical" evidence="7">
    <location>
        <begin position="75"/>
        <end position="95"/>
    </location>
</feature>
<comment type="similarity">
    <text evidence="2 7">Belongs to the peptidase S26 family.</text>
</comment>
<evidence type="ECO:0000256" key="5">
    <source>
        <dbReference type="ARBA" id="ARBA00022801"/>
    </source>
</evidence>
<dbReference type="Gene3D" id="2.10.109.10">
    <property type="entry name" value="Umud Fragment, subunit A"/>
    <property type="match status" value="1"/>
</dbReference>
<name>A0A2C8FBS1_9BACT</name>
<dbReference type="InterPro" id="IPR019533">
    <property type="entry name" value="Peptidase_S26"/>
</dbReference>
<feature type="domain" description="Peptidase S26" evidence="8">
    <location>
        <begin position="116"/>
        <end position="271"/>
    </location>
</feature>
<accession>A0A2C8FBS1</accession>
<dbReference type="PANTHER" id="PTHR43390">
    <property type="entry name" value="SIGNAL PEPTIDASE I"/>
    <property type="match status" value="1"/>
</dbReference>
<protein>
    <recommendedName>
        <fullName evidence="4 7">Signal peptidase I</fullName>
        <ecNumber evidence="3 7">3.4.21.89</ecNumber>
    </recommendedName>
</protein>
<dbReference type="GO" id="GO:0004252">
    <property type="term" value="F:serine-type endopeptidase activity"/>
    <property type="evidence" value="ECO:0007669"/>
    <property type="project" value="InterPro"/>
</dbReference>
<reference evidence="10" key="1">
    <citation type="submission" date="2017-09" db="EMBL/GenBank/DDBJ databases">
        <authorList>
            <person name="Regsiter A."/>
            <person name="William W."/>
        </authorList>
    </citation>
    <scope>NUCLEOTIDE SEQUENCE [LARGE SCALE GENOMIC DNA]</scope>
    <source>
        <strain evidence="10">500-1</strain>
    </source>
</reference>
<dbReference type="InterPro" id="IPR036286">
    <property type="entry name" value="LexA/Signal_pep-like_sf"/>
</dbReference>
<dbReference type="GO" id="GO:0009003">
    <property type="term" value="F:signal peptidase activity"/>
    <property type="evidence" value="ECO:0007669"/>
    <property type="project" value="UniProtKB-EC"/>
</dbReference>
<feature type="transmembrane region" description="Helical" evidence="7">
    <location>
        <begin position="110"/>
        <end position="131"/>
    </location>
</feature>
<dbReference type="InterPro" id="IPR000223">
    <property type="entry name" value="Pept_S26A_signal_pept_1"/>
</dbReference>
<evidence type="ECO:0000313" key="10">
    <source>
        <dbReference type="Proteomes" id="UP000219215"/>
    </source>
</evidence>
<evidence type="ECO:0000256" key="3">
    <source>
        <dbReference type="ARBA" id="ARBA00013208"/>
    </source>
</evidence>
<keyword evidence="5 7" id="KW-0378">Hydrolase</keyword>
<evidence type="ECO:0000256" key="7">
    <source>
        <dbReference type="RuleBase" id="RU362042"/>
    </source>
</evidence>
<keyword evidence="7" id="KW-1133">Transmembrane helix</keyword>
<evidence type="ECO:0000256" key="1">
    <source>
        <dbReference type="ARBA" id="ARBA00000677"/>
    </source>
</evidence>
<proteinExistence type="inferred from homology"/>
<gene>
    <name evidence="9" type="ORF">DPRO_2989</name>
</gene>
<evidence type="ECO:0000256" key="6">
    <source>
        <dbReference type="PIRSR" id="PIRSR600223-1"/>
    </source>
</evidence>
<dbReference type="GO" id="GO:0016020">
    <property type="term" value="C:membrane"/>
    <property type="evidence" value="ECO:0007669"/>
    <property type="project" value="UniProtKB-SubCell"/>
</dbReference>
<dbReference type="InterPro" id="IPR019757">
    <property type="entry name" value="Pept_S26A_signal_pept_1_Lys-AS"/>
</dbReference>
<feature type="transmembrane region" description="Helical" evidence="7">
    <location>
        <begin position="50"/>
        <end position="68"/>
    </location>
</feature>
<organism evidence="9 10">
    <name type="scientific">Pseudodesulfovibrio profundus</name>
    <dbReference type="NCBI Taxonomy" id="57320"/>
    <lineage>
        <taxon>Bacteria</taxon>
        <taxon>Pseudomonadati</taxon>
        <taxon>Thermodesulfobacteriota</taxon>
        <taxon>Desulfovibrionia</taxon>
        <taxon>Desulfovibrionales</taxon>
        <taxon>Desulfovibrionaceae</taxon>
    </lineage>
</organism>
<comment type="subcellular location">
    <subcellularLocation>
        <location evidence="7">Membrane</location>
        <topology evidence="7">Single-pass type II membrane protein</topology>
    </subcellularLocation>
</comment>
<keyword evidence="7" id="KW-0812">Transmembrane</keyword>
<dbReference type="PRINTS" id="PR00727">
    <property type="entry name" value="LEADERPTASE"/>
</dbReference>
<dbReference type="CDD" id="cd06530">
    <property type="entry name" value="S26_SPase_I"/>
    <property type="match status" value="1"/>
</dbReference>
<evidence type="ECO:0000256" key="2">
    <source>
        <dbReference type="ARBA" id="ARBA00009370"/>
    </source>
</evidence>
<dbReference type="NCBIfam" id="TIGR02227">
    <property type="entry name" value="sigpep_I_bact"/>
    <property type="match status" value="1"/>
</dbReference>
<dbReference type="AlphaFoldDB" id="A0A2C8FBS1"/>
<dbReference type="PROSITE" id="PS00760">
    <property type="entry name" value="SPASE_I_2"/>
    <property type="match status" value="1"/>
</dbReference>
<dbReference type="PANTHER" id="PTHR43390:SF1">
    <property type="entry name" value="CHLOROPLAST PROCESSING PEPTIDASE"/>
    <property type="match status" value="1"/>
</dbReference>
<keyword evidence="7" id="KW-0472">Membrane</keyword>
<comment type="caution">
    <text evidence="7">Lacks conserved residue(s) required for the propagation of feature annotation.</text>
</comment>
<keyword evidence="10" id="KW-1185">Reference proteome</keyword>
<feature type="active site" evidence="6">
    <location>
        <position position="145"/>
    </location>
</feature>
<dbReference type="KEGG" id="pprf:DPRO_2989"/>
<feature type="transmembrane region" description="Helical" evidence="7">
    <location>
        <begin position="26"/>
        <end position="44"/>
    </location>
</feature>
<dbReference type="Proteomes" id="UP000219215">
    <property type="component" value="Chromosome DPRO"/>
</dbReference>
<sequence length="290" mass="32638">MTGDYNGNFDQRRIIMEDTITKPRTPWIAAAISFLATGLGQLYNGQWQKALLFFAAELLAGVGILLNMGTFQSMLLGISALLIINIAFAAEAYIAARKLYDYTLKPVNKMWVYVVFLVVTAAISGSLDSFLKDKSYETFKIPSSSMLDTLRPGDHLMAERLAIGEPIERGDIVIFTTPDSDKNFIKRVVALPGETIEIADKTVFINGRELEEPYAQFTKDDYEADRDTLTSRQLEDDQFFLMGDNRDESYDSRFVGAIPRKAIIGRALYIYFPGGKEERGWFSRFGIPVQ</sequence>
<dbReference type="SUPFAM" id="SSF51306">
    <property type="entry name" value="LexA/Signal peptidase"/>
    <property type="match status" value="1"/>
</dbReference>
<dbReference type="EC" id="3.4.21.89" evidence="3 7"/>
<evidence type="ECO:0000313" key="9">
    <source>
        <dbReference type="EMBL" id="SOB59899.1"/>
    </source>
</evidence>
<keyword evidence="7" id="KW-0645">Protease</keyword>
<dbReference type="GO" id="GO:0006465">
    <property type="term" value="P:signal peptide processing"/>
    <property type="evidence" value="ECO:0007669"/>
    <property type="project" value="InterPro"/>
</dbReference>
<feature type="active site" evidence="6">
    <location>
        <position position="186"/>
    </location>
</feature>
<comment type="catalytic activity">
    <reaction evidence="1 7">
        <text>Cleavage of hydrophobic, N-terminal signal or leader sequences from secreted and periplasmic proteins.</text>
        <dbReference type="EC" id="3.4.21.89"/>
    </reaction>
</comment>
<evidence type="ECO:0000256" key="4">
    <source>
        <dbReference type="ARBA" id="ARBA00019232"/>
    </source>
</evidence>
<dbReference type="EMBL" id="LT907975">
    <property type="protein sequence ID" value="SOB59899.1"/>
    <property type="molecule type" value="Genomic_DNA"/>
</dbReference>
<dbReference type="Pfam" id="PF10502">
    <property type="entry name" value="Peptidase_S26"/>
    <property type="match status" value="1"/>
</dbReference>
<evidence type="ECO:0000259" key="8">
    <source>
        <dbReference type="Pfam" id="PF10502"/>
    </source>
</evidence>